<sequence>MPDAIDTLHTHERYKQPIGKKMNIELNNYYQWGGCLRVDAPSYVERTADQELLERLKRGEYCYVLNASQMGKSSLMLRTQQKLEKEGFVCATISLKHLSQNYVNPEDWYQELFECLVKNLNIDKIINSEFWWKQQQCSPLNKLLDLVEKILLPQIINNRIVILFDEIDNIFKLNFPVNDFFAFIRTCYQRRAENSAYHRLNFALFGITALFTLDQKLDIVARTIDLTGFDISETKPLAYGLWLAKKANRAKNVLKEILEWTGGQPYLTQKICDLVLKSKSYIPKGEEANKIKHLVKTRLIDDWTTKDIYRHLEKIQNYLLQDNQTKFKRLCFYQKILQQGEVETDVYSEPSQEQIELQLSGLVVKDKENLRVFNRVYEYIFDNDWVRNNLADIPLLYTEKFSNWLASQEQDESQLFYGQELEQVWKWAKEKNLTQQERDFLLKSQLFDAIIKVRLCSINNYESVVKEVFSWTGGQKQLNDLFFEIAKFHPLPAVGSEEVWVDNLVRSHILDKWQTHVENHSITEFHHQIFLVYLNKLKMLTLNAQTDIAEVFREWIPELEKKTTCLYSNLIETILLWTKPHPVLVETLCQLICEDENPIPINHEAEYIQQLVQTYWISQWETQADTQPIREIRDRLLKNPNCEPFRLLIRYRQILRNELLLEDAHQEDEELLKIGLLTKINGILRVANFTYAKIFNLNWVDQSIKNIPRPYNIPKFIKWLDGGRKDKSQLIFGEELERTKVWADLNKQLLTEQERDFITWSIIESF</sequence>
<dbReference type="RefSeq" id="WP_102182014.1">
    <property type="nucleotide sequence ID" value="NZ_NMQE01000406.1"/>
</dbReference>
<proteinExistence type="predicted"/>
<evidence type="ECO:0000313" key="1">
    <source>
        <dbReference type="EMBL" id="PMB21741.1"/>
    </source>
</evidence>
<name>A0A2N6LEE5_9CYAN</name>
<comment type="caution">
    <text evidence="1">The sequence shown here is derived from an EMBL/GenBank/DDBJ whole genome shotgun (WGS) entry which is preliminary data.</text>
</comment>
<accession>A0A2N6LEE5</accession>
<dbReference type="Proteomes" id="UP000235081">
    <property type="component" value="Unassembled WGS sequence"/>
</dbReference>
<dbReference type="EMBL" id="NMQE01000406">
    <property type="protein sequence ID" value="PMB21741.1"/>
    <property type="molecule type" value="Genomic_DNA"/>
</dbReference>
<reference evidence="1 2" key="1">
    <citation type="submission" date="2017-07" db="EMBL/GenBank/DDBJ databases">
        <title>Genomes of Fischerella (Mastigocladus) sp. strains.</title>
        <authorList>
            <person name="Miller S.R."/>
        </authorList>
    </citation>
    <scope>NUCLEOTIDE SEQUENCE [LARGE SCALE GENOMIC DNA]</scope>
    <source>
        <strain evidence="1 2">CCMEE 5318</strain>
    </source>
</reference>
<dbReference type="InterPro" id="IPR027417">
    <property type="entry name" value="P-loop_NTPase"/>
</dbReference>
<dbReference type="SUPFAM" id="SSF52540">
    <property type="entry name" value="P-loop containing nucleoside triphosphate hydrolases"/>
    <property type="match status" value="1"/>
</dbReference>
<evidence type="ECO:0000313" key="2">
    <source>
        <dbReference type="Proteomes" id="UP000235081"/>
    </source>
</evidence>
<dbReference type="Gene3D" id="3.40.50.300">
    <property type="entry name" value="P-loop containing nucleotide triphosphate hydrolases"/>
    <property type="match status" value="1"/>
</dbReference>
<dbReference type="AlphaFoldDB" id="A0A2N6LEE5"/>
<protein>
    <submittedName>
        <fullName evidence="1">Uncharacterized protein</fullName>
    </submittedName>
</protein>
<gene>
    <name evidence="1" type="ORF">CEN46_13875</name>
</gene>
<dbReference type="Pfam" id="PF14516">
    <property type="entry name" value="AAA_35"/>
    <property type="match status" value="1"/>
</dbReference>
<organism evidence="1 2">
    <name type="scientific">Fischerella thermalis CCMEE 5318</name>
    <dbReference type="NCBI Taxonomy" id="2019666"/>
    <lineage>
        <taxon>Bacteria</taxon>
        <taxon>Bacillati</taxon>
        <taxon>Cyanobacteriota</taxon>
        <taxon>Cyanophyceae</taxon>
        <taxon>Nostocales</taxon>
        <taxon>Hapalosiphonaceae</taxon>
        <taxon>Fischerella</taxon>
    </lineage>
</organism>